<comment type="similarity">
    <text evidence="1">Belongs to the 4-hydroxybenzoyl-CoA thioesterase family.</text>
</comment>
<dbReference type="EMBL" id="DRQG01000065">
    <property type="protein sequence ID" value="HGY55425.1"/>
    <property type="molecule type" value="Genomic_DNA"/>
</dbReference>
<dbReference type="InterPro" id="IPR006684">
    <property type="entry name" value="YbgC/YbaW"/>
</dbReference>
<keyword evidence="2" id="KW-0378">Hydrolase</keyword>
<organism evidence="3">
    <name type="scientific">Caldithrix abyssi</name>
    <dbReference type="NCBI Taxonomy" id="187145"/>
    <lineage>
        <taxon>Bacteria</taxon>
        <taxon>Pseudomonadati</taxon>
        <taxon>Calditrichota</taxon>
        <taxon>Calditrichia</taxon>
        <taxon>Calditrichales</taxon>
        <taxon>Calditrichaceae</taxon>
        <taxon>Caldithrix</taxon>
    </lineage>
</organism>
<sequence length="141" mass="16620">MIEHTSEIRVRYAETDQMRFAHHSNYITWFELARINLLREVGISYAQLEKDGYLMPVLEVSARFIRAAHFDDRLFIKAVIEEEPRAKLAFKYEVYDEQGELLCTGHSLHSFMNRKERAVKPPASFLTRVRELMKQNSNITV</sequence>
<dbReference type="Proteomes" id="UP000885779">
    <property type="component" value="Unassembled WGS sequence"/>
</dbReference>
<dbReference type="AlphaFoldDB" id="A0A7V4TZX7"/>
<evidence type="ECO:0000256" key="2">
    <source>
        <dbReference type="ARBA" id="ARBA00022801"/>
    </source>
</evidence>
<gene>
    <name evidence="3" type="ORF">ENK44_06985</name>
</gene>
<evidence type="ECO:0000256" key="1">
    <source>
        <dbReference type="ARBA" id="ARBA00005953"/>
    </source>
</evidence>
<proteinExistence type="inferred from homology"/>
<dbReference type="PANTHER" id="PTHR31793">
    <property type="entry name" value="4-HYDROXYBENZOYL-COA THIOESTERASE FAMILY MEMBER"/>
    <property type="match status" value="1"/>
</dbReference>
<reference evidence="3" key="1">
    <citation type="journal article" date="2020" name="mSystems">
        <title>Genome- and Community-Level Interaction Insights into Carbon Utilization and Element Cycling Functions of Hydrothermarchaeota in Hydrothermal Sediment.</title>
        <authorList>
            <person name="Zhou Z."/>
            <person name="Liu Y."/>
            <person name="Xu W."/>
            <person name="Pan J."/>
            <person name="Luo Z.H."/>
            <person name="Li M."/>
        </authorList>
    </citation>
    <scope>NUCLEOTIDE SEQUENCE [LARGE SCALE GENOMIC DNA]</scope>
    <source>
        <strain evidence="3">HyVt-577</strain>
    </source>
</reference>
<dbReference type="NCBIfam" id="TIGR00051">
    <property type="entry name" value="YbgC/FadM family acyl-CoA thioesterase"/>
    <property type="match status" value="1"/>
</dbReference>
<dbReference type="Pfam" id="PF13279">
    <property type="entry name" value="4HBT_2"/>
    <property type="match status" value="1"/>
</dbReference>
<protein>
    <submittedName>
        <fullName evidence="3">Acyl-CoA thioesterase</fullName>
    </submittedName>
</protein>
<name>A0A7V4TZX7_CALAY</name>
<accession>A0A7V4TZX7</accession>
<dbReference type="PIRSF" id="PIRSF003230">
    <property type="entry name" value="YbgC"/>
    <property type="match status" value="1"/>
</dbReference>
<dbReference type="SUPFAM" id="SSF54637">
    <property type="entry name" value="Thioesterase/thiol ester dehydrase-isomerase"/>
    <property type="match status" value="1"/>
</dbReference>
<dbReference type="PANTHER" id="PTHR31793:SF27">
    <property type="entry name" value="NOVEL THIOESTERASE SUPERFAMILY DOMAIN AND SAPOSIN A-TYPE DOMAIN CONTAINING PROTEIN (0610012H03RIK)"/>
    <property type="match status" value="1"/>
</dbReference>
<dbReference type="Gene3D" id="3.10.129.10">
    <property type="entry name" value="Hotdog Thioesterase"/>
    <property type="match status" value="1"/>
</dbReference>
<evidence type="ECO:0000313" key="3">
    <source>
        <dbReference type="EMBL" id="HGY55425.1"/>
    </source>
</evidence>
<comment type="caution">
    <text evidence="3">The sequence shown here is derived from an EMBL/GenBank/DDBJ whole genome shotgun (WGS) entry which is preliminary data.</text>
</comment>
<dbReference type="CDD" id="cd00586">
    <property type="entry name" value="4HBT"/>
    <property type="match status" value="1"/>
</dbReference>
<dbReference type="InterPro" id="IPR050563">
    <property type="entry name" value="4-hydroxybenzoyl-CoA_TE"/>
</dbReference>
<dbReference type="InterPro" id="IPR029069">
    <property type="entry name" value="HotDog_dom_sf"/>
</dbReference>
<dbReference type="GO" id="GO:0047617">
    <property type="term" value="F:fatty acyl-CoA hydrolase activity"/>
    <property type="evidence" value="ECO:0007669"/>
    <property type="project" value="TreeGrafter"/>
</dbReference>